<dbReference type="EMBL" id="CP002453">
    <property type="protein sequence ID" value="ADV49152.1"/>
    <property type="molecule type" value="Genomic_DNA"/>
</dbReference>
<evidence type="ECO:0008006" key="3">
    <source>
        <dbReference type="Google" id="ProtNLM"/>
    </source>
</evidence>
<keyword evidence="2" id="KW-1185">Reference proteome</keyword>
<dbReference type="AlphaFoldDB" id="E6XE71"/>
<dbReference type="TCDB" id="1.B.81.1.6">
    <property type="family name" value="the duf2490 putative beta barrel porin (duf2490) family"/>
</dbReference>
<sequence>MKANTRIAYLVLFISLNFFQVIAQKKVTHQQLLWTSYSLKLKLNDNYQIRQEIDQRNYSNPWRQHQTLSRTFFDRQLGKGWNTAIGLTGVIQSLPNDPEVKDYYNQKELRPVLELGYRQPVTEKFFINHRFWSEFRFFEQENNSYEFANTRLRYKLELRYAPIKKVTFKAFDEIFLNVGNTIVYNVFDQNRMGASVQFMPLTNLGFEVGYFNMFQQQKNGIDFYDRNSIKFTIHHTIEVKKNKS</sequence>
<evidence type="ECO:0000313" key="2">
    <source>
        <dbReference type="Proteomes" id="UP000008634"/>
    </source>
</evidence>
<protein>
    <recommendedName>
        <fullName evidence="3">DUF2490 domain-containing protein</fullName>
    </recommendedName>
</protein>
<accession>E6XE71</accession>
<dbReference type="STRING" id="688270.Celal_1852"/>
<reference evidence="1 2" key="1">
    <citation type="journal article" date="2010" name="Stand. Genomic Sci.">
        <title>Complete genome sequence of Cellulophaga algicola type strain (IC166).</title>
        <authorList>
            <person name="Abt B."/>
            <person name="Lu M."/>
            <person name="Misra M."/>
            <person name="Han C."/>
            <person name="Nolan M."/>
            <person name="Lucas S."/>
            <person name="Hammon N."/>
            <person name="Deshpande S."/>
            <person name="Cheng J.F."/>
            <person name="Tapia R."/>
            <person name="Goodwin L."/>
            <person name="Pitluck S."/>
            <person name="Liolios K."/>
            <person name="Pagani I."/>
            <person name="Ivanova N."/>
            <person name="Mavromatis K."/>
            <person name="Ovchinikova G."/>
            <person name="Pati A."/>
            <person name="Chen A."/>
            <person name="Palaniappan K."/>
            <person name="Land M."/>
            <person name="Hauser L."/>
            <person name="Chang Y.J."/>
            <person name="Jeffries C.D."/>
            <person name="Detter J.C."/>
            <person name="Brambilla E."/>
            <person name="Rohde M."/>
            <person name="Tindall B.J."/>
            <person name="Goker M."/>
            <person name="Woyke T."/>
            <person name="Bristow J."/>
            <person name="Eisen J.A."/>
            <person name="Markowitz V."/>
            <person name="Hugenholtz P."/>
            <person name="Kyrpides N.C."/>
            <person name="Klenk H.P."/>
            <person name="Lapidus A."/>
        </authorList>
    </citation>
    <scope>NUCLEOTIDE SEQUENCE [LARGE SCALE GENOMIC DNA]</scope>
    <source>
        <strain evidence="2">DSM 14237 / IC166 / ACAM 630</strain>
    </source>
</reference>
<dbReference type="RefSeq" id="WP_013550630.1">
    <property type="nucleotide sequence ID" value="NC_014934.1"/>
</dbReference>
<dbReference type="eggNOG" id="ENOG5030YAW">
    <property type="taxonomic scope" value="Bacteria"/>
</dbReference>
<dbReference type="Pfam" id="PF10677">
    <property type="entry name" value="DUF2490"/>
    <property type="match status" value="1"/>
</dbReference>
<gene>
    <name evidence="1" type="ordered locus">Celal_1852</name>
</gene>
<dbReference type="HOGENOM" id="CLU_089264_0_0_10"/>
<name>E6XE71_CELAD</name>
<dbReference type="KEGG" id="cao:Celal_1852"/>
<evidence type="ECO:0000313" key="1">
    <source>
        <dbReference type="EMBL" id="ADV49152.1"/>
    </source>
</evidence>
<dbReference type="OrthoDB" id="1118734at2"/>
<organism evidence="1 2">
    <name type="scientific">Cellulophaga algicola (strain DSM 14237 / IC166 / ACAM 630)</name>
    <dbReference type="NCBI Taxonomy" id="688270"/>
    <lineage>
        <taxon>Bacteria</taxon>
        <taxon>Pseudomonadati</taxon>
        <taxon>Bacteroidota</taxon>
        <taxon>Flavobacteriia</taxon>
        <taxon>Flavobacteriales</taxon>
        <taxon>Flavobacteriaceae</taxon>
        <taxon>Cellulophaga</taxon>
    </lineage>
</organism>
<proteinExistence type="predicted"/>
<dbReference type="InterPro" id="IPR019619">
    <property type="entry name" value="DUF2490"/>
</dbReference>
<dbReference type="Proteomes" id="UP000008634">
    <property type="component" value="Chromosome"/>
</dbReference>